<gene>
    <name evidence="1" type="ORF">DI598_11795</name>
</gene>
<accession>A0A2W5GTN1</accession>
<name>A0A2W5GTN1_9SPHI</name>
<evidence type="ECO:0000313" key="2">
    <source>
        <dbReference type="Proteomes" id="UP000249645"/>
    </source>
</evidence>
<evidence type="ECO:0008006" key="3">
    <source>
        <dbReference type="Google" id="ProtNLM"/>
    </source>
</evidence>
<organism evidence="1 2">
    <name type="scientific">Pseudopedobacter saltans</name>
    <dbReference type="NCBI Taxonomy" id="151895"/>
    <lineage>
        <taxon>Bacteria</taxon>
        <taxon>Pseudomonadati</taxon>
        <taxon>Bacteroidota</taxon>
        <taxon>Sphingobacteriia</taxon>
        <taxon>Sphingobacteriales</taxon>
        <taxon>Sphingobacteriaceae</taxon>
        <taxon>Pseudopedobacter</taxon>
    </lineage>
</organism>
<proteinExistence type="predicted"/>
<reference evidence="1 2" key="1">
    <citation type="submission" date="2017-11" db="EMBL/GenBank/DDBJ databases">
        <title>Infants hospitalized years apart are colonized by the same room-sourced microbial strains.</title>
        <authorList>
            <person name="Brooks B."/>
            <person name="Olm M.R."/>
            <person name="Firek B.A."/>
            <person name="Baker R."/>
            <person name="Thomas B.C."/>
            <person name="Morowitz M.J."/>
            <person name="Banfield J.F."/>
        </authorList>
    </citation>
    <scope>NUCLEOTIDE SEQUENCE [LARGE SCALE GENOMIC DNA]</scope>
    <source>
        <strain evidence="1">S2_009_000_R2_76</strain>
    </source>
</reference>
<dbReference type="AlphaFoldDB" id="A0A2W5GTN1"/>
<dbReference type="EMBL" id="QFOI01000215">
    <property type="protein sequence ID" value="PZP46672.1"/>
    <property type="molecule type" value="Genomic_DNA"/>
</dbReference>
<dbReference type="Proteomes" id="UP000249645">
    <property type="component" value="Unassembled WGS sequence"/>
</dbReference>
<sequence length="343" mass="41402">MKVKKKTLLLLVPLEFGFNKVFANNAEMDGFDVYEIAGDIFGNFKYSSTFQKLTNTFRKIFLKDKDYKKKIKRQYYIDKLHNKFENSPSKTFDFALIIRPDLWDKDIVNVITDLAKRSVCYQWDGLMRYPLFLDYIKYFDDVYVFDRSDLSCHPKLKFSTNFWFNYLDRTIKPVAPNNRVLYVGTFQKNRVVEMQLFFSFLRKSQIDYDAFLYFDNKEDAKSYKDCRTFNILTHRLNYEEMVKLERDYSIILDFQNTLHSGLSFRHFEGLALERKIITNNKSVRNYDFYHANNTFILDEFNWNEIVEFIQLPFVKSNSNIEKKYSFSNWIRYVLDIKPYQEMG</sequence>
<evidence type="ECO:0000313" key="1">
    <source>
        <dbReference type="EMBL" id="PZP46672.1"/>
    </source>
</evidence>
<protein>
    <recommendedName>
        <fullName evidence="3">Lipopolysaccharide biosynthesis protein</fullName>
    </recommendedName>
</protein>
<comment type="caution">
    <text evidence="1">The sequence shown here is derived from an EMBL/GenBank/DDBJ whole genome shotgun (WGS) entry which is preliminary data.</text>
</comment>